<keyword evidence="2" id="KW-0614">Plasmid</keyword>
<geneLocation type="plasmid" evidence="2">
    <name>p717068-IMP</name>
</geneLocation>
<dbReference type="RefSeq" id="WP_181715856.1">
    <property type="nucleotide sequence ID" value="NZ_CP091177.1"/>
</dbReference>
<proteinExistence type="predicted"/>
<feature type="coiled-coil region" evidence="1">
    <location>
        <begin position="101"/>
        <end position="164"/>
    </location>
</feature>
<organism evidence="2">
    <name type="scientific">Aeromonas caviae</name>
    <name type="common">Aeromonas punctata</name>
    <dbReference type="NCBI Taxonomy" id="648"/>
    <lineage>
        <taxon>Bacteria</taxon>
        <taxon>Pseudomonadati</taxon>
        <taxon>Pseudomonadota</taxon>
        <taxon>Gammaproteobacteria</taxon>
        <taxon>Aeromonadales</taxon>
        <taxon>Aeromonadaceae</taxon>
        <taxon>Aeromonas</taxon>
    </lineage>
</organism>
<accession>A0A6M4NPU5</accession>
<feature type="coiled-coil region" evidence="1">
    <location>
        <begin position="27"/>
        <end position="54"/>
    </location>
</feature>
<evidence type="ECO:0000256" key="1">
    <source>
        <dbReference type="SAM" id="Coils"/>
    </source>
</evidence>
<dbReference type="EMBL" id="MN629346">
    <property type="protein sequence ID" value="QJR99849.1"/>
    <property type="molecule type" value="Genomic_DNA"/>
</dbReference>
<evidence type="ECO:0000313" key="2">
    <source>
        <dbReference type="EMBL" id="QJR99849.1"/>
    </source>
</evidence>
<name>A0A6M4NPU5_AERCA</name>
<sequence length="269" mass="30911">MQQHPIEALQEAVNLAIHAYNEEIQDFNALVKDNDMLEAEVARLKAELAKKEDLLLHVHNDRKALLEKHNESVTLANAEIIRLSEVASASTRRYDELASRHRKLETESASAAVELKQLRELDPKSMKKRLDAAKARNEELKAENARLTDNNGRLNRRNEELRRKMEALNTPVWALGSEKIFPYHDEIVIASETGNRLALVCPMWWGHERGMRLLCAYDPERDLILLCDPRDENSNMFTPSKAAEAQMLKLMREFKEKNLKPAEKKKKAA</sequence>
<dbReference type="AlphaFoldDB" id="A0A6M4NPU5"/>
<reference evidence="2" key="1">
    <citation type="submission" date="2019-10" db="EMBL/GenBank/DDBJ databases">
        <authorList>
            <person name="Zhou D."/>
            <person name="Cheng Q."/>
        </authorList>
    </citation>
    <scope>NUCLEOTIDE SEQUENCE</scope>
    <source>
        <strain evidence="2">1507-17068</strain>
        <plasmid evidence="2">p717068-IMP</plasmid>
    </source>
</reference>
<protein>
    <submittedName>
        <fullName evidence="2">Uncharacterized protein</fullName>
    </submittedName>
</protein>
<keyword evidence="1" id="KW-0175">Coiled coil</keyword>